<dbReference type="PIRSF" id="PIRSF000103">
    <property type="entry name" value="HIBADH"/>
    <property type="match status" value="1"/>
</dbReference>
<dbReference type="Gene3D" id="3.40.50.720">
    <property type="entry name" value="NAD(P)-binding Rossmann-like Domain"/>
    <property type="match status" value="1"/>
</dbReference>
<evidence type="ECO:0000256" key="4">
    <source>
        <dbReference type="PIRSR" id="PIRSR000103-1"/>
    </source>
</evidence>
<dbReference type="Pfam" id="PF14833">
    <property type="entry name" value="NAD_binding_11"/>
    <property type="match status" value="1"/>
</dbReference>
<sequence>MGKSYEKCEPKTVAFIGLGTMGYPMAGHLARAGHRVTVYNRTTEKAKKWTSEYNGLLASTPREAAEEADFVFTCVGNDDDLRSVLLGPDGAFAGMKAGATLVDCTTDSAQVAREMAAKAKEMGLHFMDAPVSGGEAGAVNGVLTVMCGADPAVFEAARPVIMAFAQAVTRIGEVGCGQLAKMCNQICIAGVVQSLSESIAFGLNAGLDMKLVLEVIGKGAAQSWQMDNRGGTMIDNQFNFGFAIDWMRKDLGLCLAEAKKNGSSLPTVALVDQFYGELQAMGEGRSDTSSLIKRLPH</sequence>
<comment type="caution">
    <text evidence="7">The sequence shown here is derived from an EMBL/GenBank/DDBJ whole genome shotgun (WGS) entry which is preliminary data.</text>
</comment>
<dbReference type="InterPro" id="IPR008927">
    <property type="entry name" value="6-PGluconate_DH-like_C_sf"/>
</dbReference>
<evidence type="ECO:0000259" key="6">
    <source>
        <dbReference type="Pfam" id="PF14833"/>
    </source>
</evidence>
<feature type="domain" description="6-phosphogluconate dehydrogenase NADP-binding" evidence="5">
    <location>
        <begin position="12"/>
        <end position="172"/>
    </location>
</feature>
<dbReference type="InterPro" id="IPR013328">
    <property type="entry name" value="6PGD_dom2"/>
</dbReference>
<protein>
    <submittedName>
        <fullName evidence="7">NAD(P)-dependent oxidoreductase</fullName>
    </submittedName>
</protein>
<dbReference type="InterPro" id="IPR029154">
    <property type="entry name" value="HIBADH-like_NADP-bd"/>
</dbReference>
<evidence type="ECO:0000256" key="3">
    <source>
        <dbReference type="ARBA" id="ARBA00023027"/>
    </source>
</evidence>
<evidence type="ECO:0000259" key="5">
    <source>
        <dbReference type="Pfam" id="PF03446"/>
    </source>
</evidence>
<dbReference type="GO" id="GO:0016054">
    <property type="term" value="P:organic acid catabolic process"/>
    <property type="evidence" value="ECO:0007669"/>
    <property type="project" value="UniProtKB-ARBA"/>
</dbReference>
<dbReference type="SUPFAM" id="SSF51735">
    <property type="entry name" value="NAD(P)-binding Rossmann-fold domains"/>
    <property type="match status" value="1"/>
</dbReference>
<dbReference type="AlphaFoldDB" id="A0A9D1LGH8"/>
<dbReference type="PROSITE" id="PS00895">
    <property type="entry name" value="3_HYDROXYISOBUT_DH"/>
    <property type="match status" value="1"/>
</dbReference>
<feature type="domain" description="3-hydroxyisobutyrate dehydrogenase-like NAD-binding" evidence="6">
    <location>
        <begin position="175"/>
        <end position="294"/>
    </location>
</feature>
<keyword evidence="3" id="KW-0520">NAD</keyword>
<evidence type="ECO:0000256" key="1">
    <source>
        <dbReference type="ARBA" id="ARBA00009080"/>
    </source>
</evidence>
<dbReference type="EMBL" id="DVMY01000102">
    <property type="protein sequence ID" value="HIU37901.1"/>
    <property type="molecule type" value="Genomic_DNA"/>
</dbReference>
<proteinExistence type="inferred from homology"/>
<dbReference type="PANTHER" id="PTHR43060:SF15">
    <property type="entry name" value="3-HYDROXYISOBUTYRATE DEHYDROGENASE-LIKE 1, MITOCHONDRIAL-RELATED"/>
    <property type="match status" value="1"/>
</dbReference>
<dbReference type="InterPro" id="IPR002204">
    <property type="entry name" value="3-OH-isobutyrate_DH-rel_CS"/>
</dbReference>
<reference evidence="7" key="1">
    <citation type="submission" date="2020-10" db="EMBL/GenBank/DDBJ databases">
        <authorList>
            <person name="Gilroy R."/>
        </authorList>
    </citation>
    <scope>NUCLEOTIDE SEQUENCE</scope>
    <source>
        <strain evidence="7">7463</strain>
    </source>
</reference>
<keyword evidence="2" id="KW-0560">Oxidoreductase</keyword>
<accession>A0A9D1LGH8</accession>
<gene>
    <name evidence="7" type="ORF">IAC56_06480</name>
</gene>
<dbReference type="GO" id="GO:0050661">
    <property type="term" value="F:NADP binding"/>
    <property type="evidence" value="ECO:0007669"/>
    <property type="project" value="InterPro"/>
</dbReference>
<dbReference type="SUPFAM" id="SSF48179">
    <property type="entry name" value="6-phosphogluconate dehydrogenase C-terminal domain-like"/>
    <property type="match status" value="1"/>
</dbReference>
<evidence type="ECO:0000313" key="8">
    <source>
        <dbReference type="Proteomes" id="UP000824083"/>
    </source>
</evidence>
<comment type="similarity">
    <text evidence="1">Belongs to the HIBADH-related family.</text>
</comment>
<dbReference type="GO" id="GO:0051287">
    <property type="term" value="F:NAD binding"/>
    <property type="evidence" value="ECO:0007669"/>
    <property type="project" value="InterPro"/>
</dbReference>
<name>A0A9D1LGH8_9BURK</name>
<dbReference type="InterPro" id="IPR015815">
    <property type="entry name" value="HIBADH-related"/>
</dbReference>
<evidence type="ECO:0000313" key="7">
    <source>
        <dbReference type="EMBL" id="HIU37901.1"/>
    </source>
</evidence>
<dbReference type="GO" id="GO:0016491">
    <property type="term" value="F:oxidoreductase activity"/>
    <property type="evidence" value="ECO:0007669"/>
    <property type="project" value="UniProtKB-KW"/>
</dbReference>
<dbReference type="InterPro" id="IPR006115">
    <property type="entry name" value="6PGDH_NADP-bd"/>
</dbReference>
<dbReference type="Gene3D" id="1.10.1040.10">
    <property type="entry name" value="N-(1-d-carboxylethyl)-l-norvaline Dehydrogenase, domain 2"/>
    <property type="match status" value="1"/>
</dbReference>
<dbReference type="Proteomes" id="UP000824083">
    <property type="component" value="Unassembled WGS sequence"/>
</dbReference>
<dbReference type="PANTHER" id="PTHR43060">
    <property type="entry name" value="3-HYDROXYISOBUTYRATE DEHYDROGENASE-LIKE 1, MITOCHONDRIAL-RELATED"/>
    <property type="match status" value="1"/>
</dbReference>
<dbReference type="InterPro" id="IPR036291">
    <property type="entry name" value="NAD(P)-bd_dom_sf"/>
</dbReference>
<feature type="active site" evidence="4">
    <location>
        <position position="181"/>
    </location>
</feature>
<dbReference type="Pfam" id="PF03446">
    <property type="entry name" value="NAD_binding_2"/>
    <property type="match status" value="1"/>
</dbReference>
<reference evidence="7" key="2">
    <citation type="journal article" date="2021" name="PeerJ">
        <title>Extensive microbial diversity within the chicken gut microbiome revealed by metagenomics and culture.</title>
        <authorList>
            <person name="Gilroy R."/>
            <person name="Ravi A."/>
            <person name="Getino M."/>
            <person name="Pursley I."/>
            <person name="Horton D.L."/>
            <person name="Alikhan N.F."/>
            <person name="Baker D."/>
            <person name="Gharbi K."/>
            <person name="Hall N."/>
            <person name="Watson M."/>
            <person name="Adriaenssens E.M."/>
            <person name="Foster-Nyarko E."/>
            <person name="Jarju S."/>
            <person name="Secka A."/>
            <person name="Antonio M."/>
            <person name="Oren A."/>
            <person name="Chaudhuri R.R."/>
            <person name="La Ragione R."/>
            <person name="Hildebrand F."/>
            <person name="Pallen M.J."/>
        </authorList>
    </citation>
    <scope>NUCLEOTIDE SEQUENCE</scope>
    <source>
        <strain evidence="7">7463</strain>
    </source>
</reference>
<evidence type="ECO:0000256" key="2">
    <source>
        <dbReference type="ARBA" id="ARBA00023002"/>
    </source>
</evidence>
<organism evidence="7 8">
    <name type="scientific">Candidatus Aphodousia faecigallinarum</name>
    <dbReference type="NCBI Taxonomy" id="2840677"/>
    <lineage>
        <taxon>Bacteria</taxon>
        <taxon>Pseudomonadati</taxon>
        <taxon>Pseudomonadota</taxon>
        <taxon>Betaproteobacteria</taxon>
        <taxon>Burkholderiales</taxon>
        <taxon>Sutterellaceae</taxon>
        <taxon>Sutterellaceae incertae sedis</taxon>
        <taxon>Candidatus Aphodousia</taxon>
    </lineage>
</organism>